<reference evidence="1 2" key="1">
    <citation type="submission" date="2024-06" db="EMBL/GenBank/DDBJ databases">
        <title>The Natural Products Discovery Center: Release of the First 8490 Sequenced Strains for Exploring Actinobacteria Biosynthetic Diversity.</title>
        <authorList>
            <person name="Kalkreuter E."/>
            <person name="Kautsar S.A."/>
            <person name="Yang D."/>
            <person name="Bader C.D."/>
            <person name="Teijaro C.N."/>
            <person name="Fluegel L."/>
            <person name="Davis C.M."/>
            <person name="Simpson J.R."/>
            <person name="Lauterbach L."/>
            <person name="Steele A.D."/>
            <person name="Gui C."/>
            <person name="Meng S."/>
            <person name="Li G."/>
            <person name="Viehrig K."/>
            <person name="Ye F."/>
            <person name="Su P."/>
            <person name="Kiefer A.F."/>
            <person name="Nichols A."/>
            <person name="Cepeda A.J."/>
            <person name="Yan W."/>
            <person name="Fan B."/>
            <person name="Jiang Y."/>
            <person name="Adhikari A."/>
            <person name="Zheng C.-J."/>
            <person name="Schuster L."/>
            <person name="Cowan T.M."/>
            <person name="Smanski M.J."/>
            <person name="Chevrette M.G."/>
            <person name="De Carvalho L.P.S."/>
            <person name="Shen B."/>
        </authorList>
    </citation>
    <scope>NUCLEOTIDE SEQUENCE [LARGE SCALE GENOMIC DNA]</scope>
    <source>
        <strain evidence="1 2">NPDC005137</strain>
    </source>
</reference>
<name>A0ABV2UF35_9ACTN</name>
<accession>A0ABV2UF35</accession>
<dbReference type="PRINTS" id="PR00413">
    <property type="entry name" value="HADHALOGNASE"/>
</dbReference>
<dbReference type="EMBL" id="JBEXIP010000026">
    <property type="protein sequence ID" value="MET8436457.1"/>
    <property type="molecule type" value="Genomic_DNA"/>
</dbReference>
<evidence type="ECO:0000313" key="2">
    <source>
        <dbReference type="Proteomes" id="UP001550044"/>
    </source>
</evidence>
<sequence>MSEYAYCHKITKYDPADFDAGGSYAGAEDSVSDHGPVESAYLEAVAAFVEETGVRHLTITQVDREGRRMALSHRQTFGPSACPPGGRSLTSERLRAVLFDSGGVLMRPIGGRWNPRADFEATVLAHAPSVTPAELAAAVAAGDRFFESAISNPAQDDYHRLMLSHIGVAPTPGLLADLTRPVDPAAVLETFPDVLGTLQELRRRGVRMAVVSDAWPDLPALHAGLGLGSFFEVYAISAELDCNKPDPRMYHHASTGLRLDPTRCLFIDDDPELVAAAIGLGYEGRAMCRDAAPGTEVPSIATLDEILELF</sequence>
<organism evidence="1 2">
    <name type="scientific">Streptomyces sp. 900116325</name>
    <dbReference type="NCBI Taxonomy" id="3154295"/>
    <lineage>
        <taxon>Bacteria</taxon>
        <taxon>Bacillati</taxon>
        <taxon>Actinomycetota</taxon>
        <taxon>Actinomycetes</taxon>
        <taxon>Kitasatosporales</taxon>
        <taxon>Streptomycetaceae</taxon>
        <taxon>Streptomyces</taxon>
    </lineage>
</organism>
<dbReference type="Gene3D" id="3.40.50.1000">
    <property type="entry name" value="HAD superfamily/HAD-like"/>
    <property type="match status" value="1"/>
</dbReference>
<dbReference type="NCBIfam" id="TIGR01509">
    <property type="entry name" value="HAD-SF-IA-v3"/>
    <property type="match status" value="1"/>
</dbReference>
<comment type="caution">
    <text evidence="1">The sequence shown here is derived from an EMBL/GenBank/DDBJ whole genome shotgun (WGS) entry which is preliminary data.</text>
</comment>
<proteinExistence type="predicted"/>
<dbReference type="GO" id="GO:0016787">
    <property type="term" value="F:hydrolase activity"/>
    <property type="evidence" value="ECO:0007669"/>
    <property type="project" value="UniProtKB-KW"/>
</dbReference>
<gene>
    <name evidence="1" type="ORF">ABZV61_27475</name>
</gene>
<keyword evidence="2" id="KW-1185">Reference proteome</keyword>
<dbReference type="PANTHER" id="PTHR43611">
    <property type="entry name" value="ALPHA-D-GLUCOSE 1-PHOSPHATE PHOSPHATASE"/>
    <property type="match status" value="1"/>
</dbReference>
<dbReference type="SUPFAM" id="SSF56784">
    <property type="entry name" value="HAD-like"/>
    <property type="match status" value="1"/>
</dbReference>
<dbReference type="PANTHER" id="PTHR43611:SF3">
    <property type="entry name" value="FLAVIN MONONUCLEOTIDE HYDROLASE 1, CHLOROPLATIC"/>
    <property type="match status" value="1"/>
</dbReference>
<dbReference type="InterPro" id="IPR036412">
    <property type="entry name" value="HAD-like_sf"/>
</dbReference>
<dbReference type="InterPro" id="IPR023214">
    <property type="entry name" value="HAD_sf"/>
</dbReference>
<evidence type="ECO:0000313" key="1">
    <source>
        <dbReference type="EMBL" id="MET8436457.1"/>
    </source>
</evidence>
<keyword evidence="1" id="KW-0378">Hydrolase</keyword>
<protein>
    <submittedName>
        <fullName evidence="1">HAD-IA family hydrolase</fullName>
    </submittedName>
</protein>
<dbReference type="Pfam" id="PF00702">
    <property type="entry name" value="Hydrolase"/>
    <property type="match status" value="1"/>
</dbReference>
<dbReference type="InterPro" id="IPR006439">
    <property type="entry name" value="HAD-SF_hydro_IA"/>
</dbReference>
<dbReference type="RefSeq" id="WP_356500619.1">
    <property type="nucleotide sequence ID" value="NZ_JBEXIP010000026.1"/>
</dbReference>
<dbReference type="Proteomes" id="UP001550044">
    <property type="component" value="Unassembled WGS sequence"/>
</dbReference>